<keyword evidence="2" id="KW-0472">Membrane</keyword>
<feature type="transmembrane region" description="Helical" evidence="2">
    <location>
        <begin position="6"/>
        <end position="24"/>
    </location>
</feature>
<comment type="caution">
    <text evidence="3">The sequence shown here is derived from an EMBL/GenBank/DDBJ whole genome shotgun (WGS) entry which is preliminary data.</text>
</comment>
<feature type="region of interest" description="Disordered" evidence="1">
    <location>
        <begin position="48"/>
        <end position="70"/>
    </location>
</feature>
<evidence type="ECO:0000313" key="3">
    <source>
        <dbReference type="EMBL" id="GAA4580331.1"/>
    </source>
</evidence>
<gene>
    <name evidence="3" type="ORF">GCM10023176_59680</name>
</gene>
<organism evidence="3 4">
    <name type="scientific">Micromonospora coerulea</name>
    <dbReference type="NCBI Taxonomy" id="47856"/>
    <lineage>
        <taxon>Bacteria</taxon>
        <taxon>Bacillati</taxon>
        <taxon>Actinomycetota</taxon>
        <taxon>Actinomycetes</taxon>
        <taxon>Micromonosporales</taxon>
        <taxon>Micromonosporaceae</taxon>
        <taxon>Micromonospora</taxon>
    </lineage>
</organism>
<dbReference type="RefSeq" id="WP_234040328.1">
    <property type="nucleotide sequence ID" value="NZ_BAABGU010000058.1"/>
</dbReference>
<keyword evidence="2" id="KW-1133">Transmembrane helix</keyword>
<accession>A0ABP8T4G2</accession>
<keyword evidence="2" id="KW-0812">Transmembrane</keyword>
<keyword evidence="4" id="KW-1185">Reference proteome</keyword>
<dbReference type="Proteomes" id="UP001500307">
    <property type="component" value="Unassembled WGS sequence"/>
</dbReference>
<sequence>MTTVLVVLVVVAVLVVAMLGYVAWRDRGRRMAGDDPARVRDAEVRRHRYEAERHGSQGDLWQRGHQDSSP</sequence>
<evidence type="ECO:0000256" key="2">
    <source>
        <dbReference type="SAM" id="Phobius"/>
    </source>
</evidence>
<name>A0ABP8T4G2_9ACTN</name>
<reference evidence="4" key="1">
    <citation type="journal article" date="2019" name="Int. J. Syst. Evol. Microbiol.">
        <title>The Global Catalogue of Microorganisms (GCM) 10K type strain sequencing project: providing services to taxonomists for standard genome sequencing and annotation.</title>
        <authorList>
            <consortium name="The Broad Institute Genomics Platform"/>
            <consortium name="The Broad Institute Genome Sequencing Center for Infectious Disease"/>
            <person name="Wu L."/>
            <person name="Ma J."/>
        </authorList>
    </citation>
    <scope>NUCLEOTIDE SEQUENCE [LARGE SCALE GENOMIC DNA]</scope>
    <source>
        <strain evidence="4">JCM 3175</strain>
    </source>
</reference>
<evidence type="ECO:0000256" key="1">
    <source>
        <dbReference type="SAM" id="MobiDB-lite"/>
    </source>
</evidence>
<evidence type="ECO:0000313" key="4">
    <source>
        <dbReference type="Proteomes" id="UP001500307"/>
    </source>
</evidence>
<protein>
    <recommendedName>
        <fullName evidence="5">Secreted protein</fullName>
    </recommendedName>
</protein>
<evidence type="ECO:0008006" key="5">
    <source>
        <dbReference type="Google" id="ProtNLM"/>
    </source>
</evidence>
<proteinExistence type="predicted"/>
<dbReference type="EMBL" id="BAABGU010000058">
    <property type="protein sequence ID" value="GAA4580331.1"/>
    <property type="molecule type" value="Genomic_DNA"/>
</dbReference>